<keyword evidence="2" id="KW-0378">Hydrolase</keyword>
<keyword evidence="2" id="KW-0645">Protease</keyword>
<dbReference type="GO" id="GO:0008233">
    <property type="term" value="F:peptidase activity"/>
    <property type="evidence" value="ECO:0007669"/>
    <property type="project" value="UniProtKB-KW"/>
</dbReference>
<organism evidence="2 3">
    <name type="scientific">Sphingomonas lacunae</name>
    <dbReference type="NCBI Taxonomy" id="2698828"/>
    <lineage>
        <taxon>Bacteria</taxon>
        <taxon>Pseudomonadati</taxon>
        <taxon>Pseudomonadota</taxon>
        <taxon>Alphaproteobacteria</taxon>
        <taxon>Sphingomonadales</taxon>
        <taxon>Sphingomonadaceae</taxon>
        <taxon>Sphingomonas</taxon>
    </lineage>
</organism>
<dbReference type="SUPFAM" id="SSF88697">
    <property type="entry name" value="PUA domain-like"/>
    <property type="match status" value="1"/>
</dbReference>
<sequence length="209" mass="23252">MTRQRISLFPLGGAVLYPGLQLPLHIFEPRYCAMVSDSLARDRMIGMIQPREGERPGADKPALFEIGCIGRIAEIEALDDGRYNLILEGKSLFRLIRELDAPTLFRQAEGDLIAPRANEALAAVERAALDNEARRFAAWLGYRVDWDGIAQLDDVTLVNAMAQIAPFDVAAKQALLETATINERAELLMQLMRFATSQRGPDDNRATLQ</sequence>
<dbReference type="AlphaFoldDB" id="A0A6M4AWW3"/>
<gene>
    <name evidence="2" type="ORF">GV829_08885</name>
</gene>
<dbReference type="Pfam" id="PF02190">
    <property type="entry name" value="LON_substr_bdg"/>
    <property type="match status" value="1"/>
</dbReference>
<dbReference type="GO" id="GO:0006508">
    <property type="term" value="P:proteolysis"/>
    <property type="evidence" value="ECO:0007669"/>
    <property type="project" value="UniProtKB-KW"/>
</dbReference>
<dbReference type="PROSITE" id="PS51787">
    <property type="entry name" value="LON_N"/>
    <property type="match status" value="1"/>
</dbReference>
<name>A0A6M4AWW3_9SPHN</name>
<protein>
    <submittedName>
        <fullName evidence="2">ATP-dependent protease</fullName>
    </submittedName>
</protein>
<dbReference type="PANTHER" id="PTHR46732">
    <property type="entry name" value="ATP-DEPENDENT PROTEASE LA (LON) DOMAIN PROTEIN"/>
    <property type="match status" value="1"/>
</dbReference>
<dbReference type="Gene3D" id="2.30.130.40">
    <property type="entry name" value="LON domain-like"/>
    <property type="match status" value="1"/>
</dbReference>
<dbReference type="EMBL" id="CP053015">
    <property type="protein sequence ID" value="QJQ32549.1"/>
    <property type="molecule type" value="Genomic_DNA"/>
</dbReference>
<evidence type="ECO:0000259" key="1">
    <source>
        <dbReference type="PROSITE" id="PS51787"/>
    </source>
</evidence>
<accession>A0A6M4AWW3</accession>
<dbReference type="InterPro" id="IPR015947">
    <property type="entry name" value="PUA-like_sf"/>
</dbReference>
<dbReference type="RefSeq" id="WP_169945918.1">
    <property type="nucleotide sequence ID" value="NZ_CP053015.1"/>
</dbReference>
<dbReference type="PANTHER" id="PTHR46732:SF8">
    <property type="entry name" value="ATP-DEPENDENT PROTEASE LA (LON) DOMAIN PROTEIN"/>
    <property type="match status" value="1"/>
</dbReference>
<dbReference type="Proteomes" id="UP000503018">
    <property type="component" value="Chromosome"/>
</dbReference>
<feature type="domain" description="Lon N-terminal" evidence="1">
    <location>
        <begin position="6"/>
        <end position="196"/>
    </location>
</feature>
<keyword evidence="3" id="KW-1185">Reference proteome</keyword>
<evidence type="ECO:0000313" key="2">
    <source>
        <dbReference type="EMBL" id="QJQ32549.1"/>
    </source>
</evidence>
<dbReference type="Gene3D" id="1.20.58.1480">
    <property type="match status" value="1"/>
</dbReference>
<proteinExistence type="predicted"/>
<evidence type="ECO:0000313" key="3">
    <source>
        <dbReference type="Proteomes" id="UP000503018"/>
    </source>
</evidence>
<dbReference type="InterPro" id="IPR046336">
    <property type="entry name" value="Lon_prtase_N_sf"/>
</dbReference>
<dbReference type="SMART" id="SM00464">
    <property type="entry name" value="LON"/>
    <property type="match status" value="1"/>
</dbReference>
<dbReference type="InterPro" id="IPR003111">
    <property type="entry name" value="Lon_prtase_N"/>
</dbReference>
<reference evidence="2 3" key="1">
    <citation type="submission" date="2020-01" db="EMBL/GenBank/DDBJ databases">
        <title>Sphingomonas sp. strain CSW-10.</title>
        <authorList>
            <person name="Chen W.-M."/>
        </authorList>
    </citation>
    <scope>NUCLEOTIDE SEQUENCE [LARGE SCALE GENOMIC DNA]</scope>
    <source>
        <strain evidence="2 3">CSW-10</strain>
    </source>
</reference>
<dbReference type="KEGG" id="slan:GV829_08885"/>